<feature type="compositionally biased region" description="Low complexity" evidence="1">
    <location>
        <begin position="106"/>
        <end position="130"/>
    </location>
</feature>
<dbReference type="InterPro" id="IPR008160">
    <property type="entry name" value="Collagen"/>
</dbReference>
<dbReference type="GO" id="GO:0030246">
    <property type="term" value="F:carbohydrate binding"/>
    <property type="evidence" value="ECO:0007669"/>
    <property type="project" value="InterPro"/>
</dbReference>
<organism evidence="3">
    <name type="scientific">Sphaeromyxa zaharoni</name>
    <dbReference type="NCBI Taxonomy" id="275449"/>
    <lineage>
        <taxon>Eukaryota</taxon>
        <taxon>Metazoa</taxon>
        <taxon>Cnidaria</taxon>
        <taxon>Myxozoa</taxon>
        <taxon>Myxosporea</taxon>
        <taxon>Bivalvulida</taxon>
        <taxon>Sphaeromyxina</taxon>
        <taxon>Sphaeromyxidae</taxon>
        <taxon>Sphaeromyxa</taxon>
    </lineage>
</organism>
<dbReference type="Gene3D" id="2.60.120.740">
    <property type="match status" value="1"/>
</dbReference>
<feature type="domain" description="SUEL-type lectin" evidence="2">
    <location>
        <begin position="164"/>
        <end position="257"/>
    </location>
</feature>
<dbReference type="InterPro" id="IPR000922">
    <property type="entry name" value="Lectin_gal-bd_dom"/>
</dbReference>
<evidence type="ECO:0000259" key="2">
    <source>
        <dbReference type="PROSITE" id="PS50228"/>
    </source>
</evidence>
<dbReference type="CDD" id="cd22838">
    <property type="entry name" value="Gal_Rha_Lectin_nemgal"/>
    <property type="match status" value="1"/>
</dbReference>
<gene>
    <name evidence="3" type="primary">Nemgal A</name>
</gene>
<dbReference type="AlphaFoldDB" id="A0A090EU18"/>
<feature type="region of interest" description="Disordered" evidence="1">
    <location>
        <begin position="62"/>
        <end position="155"/>
    </location>
</feature>
<dbReference type="PANTHER" id="PTHR24637">
    <property type="entry name" value="COLLAGEN"/>
    <property type="match status" value="1"/>
</dbReference>
<feature type="compositionally biased region" description="Pro residues" evidence="1">
    <location>
        <begin position="77"/>
        <end position="86"/>
    </location>
</feature>
<evidence type="ECO:0000313" key="3">
    <source>
        <dbReference type="EMBL" id="CDU32392.1"/>
    </source>
</evidence>
<accession>A0A090EU18</accession>
<name>A0A090EU18_9CNID</name>
<dbReference type="Pfam" id="PF01391">
    <property type="entry name" value="Collagen"/>
    <property type="match status" value="1"/>
</dbReference>
<feature type="compositionally biased region" description="Pro residues" evidence="1">
    <location>
        <begin position="131"/>
        <end position="152"/>
    </location>
</feature>
<dbReference type="PANTHER" id="PTHR24637:SF421">
    <property type="entry name" value="CUTICLE COLLAGEN DPY-2"/>
    <property type="match status" value="1"/>
</dbReference>
<sequence>MILINIKPYIIGIFFILEIKHNQCQRQIVLPQVGEPITQQMIDQLMISQLLSQNLTMGFFLRGLNGPPGEPGMPGAPGDPGPPGFPGAPGLPGSVGEDGAPGPAGPTGNTGAPGAPGLRGPQGEPGEQGSPGPPGPPGHPGPVGPPGEPGSPAPEIFMPNYTVICEGEKAWIQCKQYEVVTINKVYWGRDDYTTCDKVPAGLTKDRLCDANEEEAYEKVVDQCRNKQACEVVATNIFFNDNSCGNVYKFLKIWYDCMPDDLNSIDVPKDGEKRRKRWIIVEN</sequence>
<dbReference type="Pfam" id="PF02140">
    <property type="entry name" value="SUEL_Lectin"/>
    <property type="match status" value="1"/>
</dbReference>
<reference evidence="3" key="1">
    <citation type="journal article" date="2014" name="BMC Evol. Biol.">
        <title>Diversity and evolution of myxozoan minicollagens and nematogalectins.</title>
        <authorList>
            <person name="Shpirer E."/>
            <person name="Chang E.S."/>
            <person name="Diamant A."/>
            <person name="Rubinstein N."/>
            <person name="Cartwright P."/>
            <person name="Huchon D."/>
        </authorList>
    </citation>
    <scope>NUCLEOTIDE SEQUENCE</scope>
</reference>
<dbReference type="PROSITE" id="PS50228">
    <property type="entry name" value="SUEL_LECTIN"/>
    <property type="match status" value="1"/>
</dbReference>
<dbReference type="EMBL" id="LK936455">
    <property type="protein sequence ID" value="CDU32392.1"/>
    <property type="molecule type" value="Genomic_DNA"/>
</dbReference>
<proteinExistence type="predicted"/>
<dbReference type="InterPro" id="IPR043159">
    <property type="entry name" value="Lectin_gal-bd_sf"/>
</dbReference>
<evidence type="ECO:0000256" key="1">
    <source>
        <dbReference type="SAM" id="MobiDB-lite"/>
    </source>
</evidence>
<protein>
    <submittedName>
        <fullName evidence="3">Putative nematogalectin</fullName>
    </submittedName>
</protein>
<dbReference type="SMR" id="A0A090EU18"/>